<dbReference type="PRINTS" id="PR00081">
    <property type="entry name" value="GDHRDH"/>
</dbReference>
<evidence type="ECO:0000256" key="1">
    <source>
        <dbReference type="ARBA" id="ARBA00006484"/>
    </source>
</evidence>
<dbReference type="AlphaFoldDB" id="A0ABD1JNG4"/>
<accession>A0ABD1JNG4</accession>
<dbReference type="Pfam" id="PF00106">
    <property type="entry name" value="adh_short"/>
    <property type="match status" value="1"/>
</dbReference>
<comment type="similarity">
    <text evidence="1 3">Belongs to the short-chain dehydrogenases/reductases (SDR) family.</text>
</comment>
<dbReference type="PANTHER" id="PTHR43157">
    <property type="entry name" value="PHOSPHATIDYLINOSITOL-GLYCAN BIOSYNTHESIS CLASS F PROTEIN-RELATED"/>
    <property type="match status" value="1"/>
</dbReference>
<proteinExistence type="inferred from homology"/>
<dbReference type="InterPro" id="IPR036291">
    <property type="entry name" value="NAD(P)-bd_dom_sf"/>
</dbReference>
<dbReference type="EMBL" id="JBHFQA010000013">
    <property type="protein sequence ID" value="KAL2088657.1"/>
    <property type="molecule type" value="Genomic_DNA"/>
</dbReference>
<dbReference type="InterPro" id="IPR002347">
    <property type="entry name" value="SDR_fam"/>
</dbReference>
<dbReference type="PRINTS" id="PR00080">
    <property type="entry name" value="SDRFAMILY"/>
</dbReference>
<keyword evidence="5" id="KW-1185">Reference proteome</keyword>
<dbReference type="SUPFAM" id="SSF51735">
    <property type="entry name" value="NAD(P)-binding Rossmann-fold domains"/>
    <property type="match status" value="1"/>
</dbReference>
<dbReference type="Proteomes" id="UP001591681">
    <property type="component" value="Unassembled WGS sequence"/>
</dbReference>
<evidence type="ECO:0000313" key="4">
    <source>
        <dbReference type="EMBL" id="KAL2088657.1"/>
    </source>
</evidence>
<comment type="caution">
    <text evidence="4">The sequence shown here is derived from an EMBL/GenBank/DDBJ whole genome shotgun (WGS) entry which is preliminary data.</text>
</comment>
<protein>
    <submittedName>
        <fullName evidence="4">Uncharacterized protein</fullName>
    </submittedName>
</protein>
<dbReference type="PANTHER" id="PTHR43157:SF26">
    <property type="entry name" value="RETINOL DEHYDROGENASE-LIKE"/>
    <property type="match status" value="1"/>
</dbReference>
<evidence type="ECO:0000256" key="2">
    <source>
        <dbReference type="ARBA" id="ARBA00023002"/>
    </source>
</evidence>
<evidence type="ECO:0000313" key="5">
    <source>
        <dbReference type="Proteomes" id="UP001591681"/>
    </source>
</evidence>
<keyword evidence="2" id="KW-0560">Oxidoreductase</keyword>
<gene>
    <name evidence="4" type="ORF">ACEWY4_015556</name>
</gene>
<evidence type="ECO:0000256" key="3">
    <source>
        <dbReference type="RuleBase" id="RU000363"/>
    </source>
</evidence>
<organism evidence="4 5">
    <name type="scientific">Coilia grayii</name>
    <name type="common">Gray's grenadier anchovy</name>
    <dbReference type="NCBI Taxonomy" id="363190"/>
    <lineage>
        <taxon>Eukaryota</taxon>
        <taxon>Metazoa</taxon>
        <taxon>Chordata</taxon>
        <taxon>Craniata</taxon>
        <taxon>Vertebrata</taxon>
        <taxon>Euteleostomi</taxon>
        <taxon>Actinopterygii</taxon>
        <taxon>Neopterygii</taxon>
        <taxon>Teleostei</taxon>
        <taxon>Clupei</taxon>
        <taxon>Clupeiformes</taxon>
        <taxon>Clupeoidei</taxon>
        <taxon>Engraulidae</taxon>
        <taxon>Coilinae</taxon>
        <taxon>Coilia</taxon>
    </lineage>
</organism>
<dbReference type="Gene3D" id="3.40.50.720">
    <property type="entry name" value="NAD(P)-binding Rossmann-like Domain"/>
    <property type="match status" value="1"/>
</dbReference>
<dbReference type="GO" id="GO:0016491">
    <property type="term" value="F:oxidoreductase activity"/>
    <property type="evidence" value="ECO:0007669"/>
    <property type="project" value="UniProtKB-KW"/>
</dbReference>
<sequence>MKDYVSQLKQCASEHATGLTAITVVGFGLLALRRWMAGGVCRSKARLDGKTVLITGANTGIGKETAVDLAGRGARVILACRDLGRAERAAGEIRKRSGNGNVVVKQLDLASLQSVRTLATDLTASEERLDILINNAGIMMCPKWRTEEGFEMQFGVNHLGHFLLTNSLLELLKKSAPSRVVTVSSLAHEKGEIHFEDINLDKDYDPLKSYRQSKLANVLFTRELSRRLSGSGVTVYSLHPGVIRTELGRHLSDSLPPWRRLLLAPLMLLWPLIKSPWEGAQTTIYCAVDHSLHNTCGLYYSTRAITTTSHDRKACTRAITTTSHDRKACTRAITTTSHDRKACTRAITSTKSNCSNRGCGPLSSLRLTALSIMSASLEASASRPLPHIHRPCHQAGEALPTHPSPLPSGWEGPSYTPITTALRLGRHILHPHRPSDRPIAPA</sequence>
<name>A0ABD1JNG4_9TELE</name>
<reference evidence="4 5" key="1">
    <citation type="submission" date="2024-09" db="EMBL/GenBank/DDBJ databases">
        <title>A chromosome-level genome assembly of Gray's grenadier anchovy, Coilia grayii.</title>
        <authorList>
            <person name="Fu Z."/>
        </authorList>
    </citation>
    <scope>NUCLEOTIDE SEQUENCE [LARGE SCALE GENOMIC DNA]</scope>
    <source>
        <strain evidence="4">G4</strain>
        <tissue evidence="4">Muscle</tissue>
    </source>
</reference>